<evidence type="ECO:0000313" key="2">
    <source>
        <dbReference type="Proteomes" id="UP000789595"/>
    </source>
</evidence>
<keyword evidence="2" id="KW-1185">Reference proteome</keyword>
<sequence>MTAQGVERLADVGVFRRRDDRDLFDGRRHGWWRRQAEARPRRRLLDAARQKSGRRRRCCVEAPADGRAGQRLAIRQGRHARRRGRFRLPDGVEPRDFGRDDFSRAGPVLGAALIKALAAPVRDLWGSAAVHSTGIVARHGAHPQSVGNGAEF</sequence>
<name>A0A8J2X585_9STRA</name>
<comment type="caution">
    <text evidence="1">The sequence shown here is derived from an EMBL/GenBank/DDBJ whole genome shotgun (WGS) entry which is preliminary data.</text>
</comment>
<dbReference type="AlphaFoldDB" id="A0A8J2X585"/>
<reference evidence="1" key="1">
    <citation type="submission" date="2021-11" db="EMBL/GenBank/DDBJ databases">
        <authorList>
            <consortium name="Genoscope - CEA"/>
            <person name="William W."/>
        </authorList>
    </citation>
    <scope>NUCLEOTIDE SEQUENCE</scope>
</reference>
<dbReference type="Proteomes" id="UP000789595">
    <property type="component" value="Unassembled WGS sequence"/>
</dbReference>
<gene>
    <name evidence="1" type="ORF">PECAL_6P18640</name>
</gene>
<protein>
    <submittedName>
        <fullName evidence="1">Uncharacterized protein</fullName>
    </submittedName>
</protein>
<evidence type="ECO:0000313" key="1">
    <source>
        <dbReference type="EMBL" id="CAH0380221.1"/>
    </source>
</evidence>
<dbReference type="EMBL" id="CAKKNE010000006">
    <property type="protein sequence ID" value="CAH0380221.1"/>
    <property type="molecule type" value="Genomic_DNA"/>
</dbReference>
<organism evidence="1 2">
    <name type="scientific">Pelagomonas calceolata</name>
    <dbReference type="NCBI Taxonomy" id="35677"/>
    <lineage>
        <taxon>Eukaryota</taxon>
        <taxon>Sar</taxon>
        <taxon>Stramenopiles</taxon>
        <taxon>Ochrophyta</taxon>
        <taxon>Pelagophyceae</taxon>
        <taxon>Pelagomonadales</taxon>
        <taxon>Pelagomonadaceae</taxon>
        <taxon>Pelagomonas</taxon>
    </lineage>
</organism>
<proteinExistence type="predicted"/>
<accession>A0A8J2X585</accession>